<evidence type="ECO:0000313" key="2">
    <source>
        <dbReference type="EMBL" id="KNY29818.1"/>
    </source>
</evidence>
<dbReference type="STRING" id="398512.Bccel_5095"/>
<gene>
    <name evidence="2" type="ORF">Bccel_5095</name>
</gene>
<proteinExistence type="predicted"/>
<keyword evidence="1" id="KW-1133">Transmembrane helix</keyword>
<dbReference type="Pfam" id="PF22268">
    <property type="entry name" value="DUF6954"/>
    <property type="match status" value="1"/>
</dbReference>
<dbReference type="EMBL" id="LGTC01000001">
    <property type="protein sequence ID" value="KNY29818.1"/>
    <property type="molecule type" value="Genomic_DNA"/>
</dbReference>
<reference evidence="3" key="1">
    <citation type="submission" date="2015-07" db="EMBL/GenBank/DDBJ databases">
        <title>Near-Complete Genome Sequence of the Cellulolytic Bacterium Bacteroides (Pseudobacteroides) cellulosolvens ATCC 35603.</title>
        <authorList>
            <person name="Dassa B."/>
            <person name="Utturkar S.M."/>
            <person name="Klingeman D.M."/>
            <person name="Hurt R.A."/>
            <person name="Keller M."/>
            <person name="Xu J."/>
            <person name="Reddy Y.H.K."/>
            <person name="Borovok I."/>
            <person name="Grinberg I.R."/>
            <person name="Lamed R."/>
            <person name="Zhivin O."/>
            <person name="Bayer E.A."/>
            <person name="Brown S.D."/>
        </authorList>
    </citation>
    <scope>NUCLEOTIDE SEQUENCE [LARGE SCALE GENOMIC DNA]</scope>
    <source>
        <strain evidence="3">DSM 2933</strain>
    </source>
</reference>
<dbReference type="OrthoDB" id="2663457at2"/>
<evidence type="ECO:0000313" key="3">
    <source>
        <dbReference type="Proteomes" id="UP000036923"/>
    </source>
</evidence>
<dbReference type="AlphaFoldDB" id="A0A0L6JVG2"/>
<name>A0A0L6JVG2_9FIRM</name>
<keyword evidence="1" id="KW-0812">Transmembrane</keyword>
<dbReference type="RefSeq" id="WP_036943425.1">
    <property type="nucleotide sequence ID" value="NZ_JQKC01000021.1"/>
</dbReference>
<sequence length="67" mass="7292" precursor="true">MIMNIFFGVIMAAAFLLVTFFGLGPVMFADGSMSERMTTLAVVVLTYAALVTISVVFVRKRMAKTGH</sequence>
<comment type="caution">
    <text evidence="2">The sequence shown here is derived from an EMBL/GenBank/DDBJ whole genome shotgun (WGS) entry which is preliminary data.</text>
</comment>
<dbReference type="InterPro" id="IPR054229">
    <property type="entry name" value="DUF6954"/>
</dbReference>
<feature type="transmembrane region" description="Helical" evidence="1">
    <location>
        <begin position="38"/>
        <end position="58"/>
    </location>
</feature>
<evidence type="ECO:0000256" key="1">
    <source>
        <dbReference type="SAM" id="Phobius"/>
    </source>
</evidence>
<accession>A0A0L6JVG2</accession>
<dbReference type="Proteomes" id="UP000036923">
    <property type="component" value="Unassembled WGS sequence"/>
</dbReference>
<keyword evidence="1" id="KW-0472">Membrane</keyword>
<organism evidence="2 3">
    <name type="scientific">Pseudobacteroides cellulosolvens ATCC 35603 = DSM 2933</name>
    <dbReference type="NCBI Taxonomy" id="398512"/>
    <lineage>
        <taxon>Bacteria</taxon>
        <taxon>Bacillati</taxon>
        <taxon>Bacillota</taxon>
        <taxon>Clostridia</taxon>
        <taxon>Eubacteriales</taxon>
        <taxon>Oscillospiraceae</taxon>
        <taxon>Pseudobacteroides</taxon>
    </lineage>
</organism>
<keyword evidence="3" id="KW-1185">Reference proteome</keyword>
<protein>
    <submittedName>
        <fullName evidence="2">Uncharacterized protein</fullName>
    </submittedName>
</protein>
<dbReference type="eggNOG" id="ENOG5033H44">
    <property type="taxonomic scope" value="Bacteria"/>
</dbReference>